<dbReference type="SMART" id="SM00448">
    <property type="entry name" value="REC"/>
    <property type="match status" value="1"/>
</dbReference>
<organism evidence="4 5">
    <name type="scientific">Pseudooceanicola nanhaiensis</name>
    <dbReference type="NCBI Taxonomy" id="375761"/>
    <lineage>
        <taxon>Bacteria</taxon>
        <taxon>Pseudomonadati</taxon>
        <taxon>Pseudomonadota</taxon>
        <taxon>Alphaproteobacteria</taxon>
        <taxon>Rhodobacterales</taxon>
        <taxon>Paracoccaceae</taxon>
        <taxon>Pseudooceanicola</taxon>
    </lineage>
</organism>
<dbReference type="Pfam" id="PF00072">
    <property type="entry name" value="Response_reg"/>
    <property type="match status" value="1"/>
</dbReference>
<evidence type="ECO:0000313" key="5">
    <source>
        <dbReference type="Proteomes" id="UP000649829"/>
    </source>
</evidence>
<dbReference type="PROSITE" id="PS50110">
    <property type="entry name" value="RESPONSE_REGULATORY"/>
    <property type="match status" value="1"/>
</dbReference>
<dbReference type="AlphaFoldDB" id="A0A917SQB1"/>
<dbReference type="Gene3D" id="3.40.50.2300">
    <property type="match status" value="1"/>
</dbReference>
<keyword evidence="5" id="KW-1185">Reference proteome</keyword>
<sequence>MSEDLKPFALVADDEALIRMDASFILSDAGFRLYEAANVEEALAHLERDADSIRLLFTDVQMPPSRQTGFDLARQCAERWPPVKILVASGQVDPAPGDLPEGALFINKPFSDQVIAARLKELLPDG</sequence>
<gene>
    <name evidence="4" type="ORF">GCM10011534_11870</name>
</gene>
<comment type="caution">
    <text evidence="4">The sequence shown here is derived from an EMBL/GenBank/DDBJ whole genome shotgun (WGS) entry which is preliminary data.</text>
</comment>
<dbReference type="EMBL" id="BMLF01000001">
    <property type="protein sequence ID" value="GGL91329.1"/>
    <property type="molecule type" value="Genomic_DNA"/>
</dbReference>
<name>A0A917SQB1_9RHOB</name>
<dbReference type="PANTHER" id="PTHR44591">
    <property type="entry name" value="STRESS RESPONSE REGULATOR PROTEIN 1"/>
    <property type="match status" value="1"/>
</dbReference>
<dbReference type="Proteomes" id="UP000649829">
    <property type="component" value="Unassembled WGS sequence"/>
</dbReference>
<evidence type="ECO:0000256" key="1">
    <source>
        <dbReference type="ARBA" id="ARBA00022553"/>
    </source>
</evidence>
<dbReference type="SUPFAM" id="SSF52172">
    <property type="entry name" value="CheY-like"/>
    <property type="match status" value="1"/>
</dbReference>
<feature type="modified residue" description="4-aspartylphosphate" evidence="2">
    <location>
        <position position="59"/>
    </location>
</feature>
<evidence type="ECO:0000313" key="4">
    <source>
        <dbReference type="EMBL" id="GGL91329.1"/>
    </source>
</evidence>
<evidence type="ECO:0000256" key="2">
    <source>
        <dbReference type="PROSITE-ProRule" id="PRU00169"/>
    </source>
</evidence>
<dbReference type="RefSeq" id="WP_028286062.1">
    <property type="nucleotide sequence ID" value="NZ_BMLF01000001.1"/>
</dbReference>
<protein>
    <recommendedName>
        <fullName evidence="3">Response regulatory domain-containing protein</fullName>
    </recommendedName>
</protein>
<accession>A0A917SQB1</accession>
<evidence type="ECO:0000259" key="3">
    <source>
        <dbReference type="PROSITE" id="PS50110"/>
    </source>
</evidence>
<dbReference type="InterPro" id="IPR011006">
    <property type="entry name" value="CheY-like_superfamily"/>
</dbReference>
<dbReference type="GO" id="GO:0000160">
    <property type="term" value="P:phosphorelay signal transduction system"/>
    <property type="evidence" value="ECO:0007669"/>
    <property type="project" value="InterPro"/>
</dbReference>
<reference evidence="4" key="2">
    <citation type="submission" date="2020-09" db="EMBL/GenBank/DDBJ databases">
        <authorList>
            <person name="Sun Q."/>
            <person name="Zhou Y."/>
        </authorList>
    </citation>
    <scope>NUCLEOTIDE SEQUENCE</scope>
    <source>
        <strain evidence="4">CGMCC 1.6293</strain>
    </source>
</reference>
<feature type="domain" description="Response regulatory" evidence="3">
    <location>
        <begin position="8"/>
        <end position="123"/>
    </location>
</feature>
<dbReference type="PANTHER" id="PTHR44591:SF3">
    <property type="entry name" value="RESPONSE REGULATORY DOMAIN-CONTAINING PROTEIN"/>
    <property type="match status" value="1"/>
</dbReference>
<reference evidence="4" key="1">
    <citation type="journal article" date="2014" name="Int. J. Syst. Evol. Microbiol.">
        <title>Complete genome sequence of Corynebacterium casei LMG S-19264T (=DSM 44701T), isolated from a smear-ripened cheese.</title>
        <authorList>
            <consortium name="US DOE Joint Genome Institute (JGI-PGF)"/>
            <person name="Walter F."/>
            <person name="Albersmeier A."/>
            <person name="Kalinowski J."/>
            <person name="Ruckert C."/>
        </authorList>
    </citation>
    <scope>NUCLEOTIDE SEQUENCE</scope>
    <source>
        <strain evidence="4">CGMCC 1.6293</strain>
    </source>
</reference>
<proteinExistence type="predicted"/>
<keyword evidence="1 2" id="KW-0597">Phosphoprotein</keyword>
<dbReference type="InterPro" id="IPR001789">
    <property type="entry name" value="Sig_transdc_resp-reg_receiver"/>
</dbReference>
<dbReference type="InterPro" id="IPR050595">
    <property type="entry name" value="Bact_response_regulator"/>
</dbReference>